<proteinExistence type="predicted"/>
<dbReference type="GO" id="GO:0043799">
    <property type="term" value="F:glycine oxidase activity"/>
    <property type="evidence" value="ECO:0007669"/>
    <property type="project" value="UniProtKB-EC"/>
</dbReference>
<evidence type="ECO:0000256" key="1">
    <source>
        <dbReference type="ARBA" id="ARBA00004948"/>
    </source>
</evidence>
<dbReference type="Proteomes" id="UP001579974">
    <property type="component" value="Unassembled WGS sequence"/>
</dbReference>
<keyword evidence="8" id="KW-1185">Reference proteome</keyword>
<dbReference type="EMBL" id="JBDXSU010000007">
    <property type="protein sequence ID" value="MFB5190750.1"/>
    <property type="molecule type" value="Genomic_DNA"/>
</dbReference>
<accession>A0ABV5AEP4</accession>
<evidence type="ECO:0000256" key="5">
    <source>
        <dbReference type="ARBA" id="ARBA00050018"/>
    </source>
</evidence>
<reference evidence="7 8" key="1">
    <citation type="journal article" date="2024" name="Int. J. Mol. Sci.">
        <title>Exploration of Alicyclobacillus spp. Genome in Search of Antibiotic Resistance.</title>
        <authorList>
            <person name="Bucka-Kolendo J."/>
            <person name="Kiousi D.E."/>
            <person name="Dekowska A."/>
            <person name="Mikolajczuk-Szczyrba A."/>
            <person name="Karadedos D.M."/>
            <person name="Michael P."/>
            <person name="Galanis A."/>
            <person name="Sokolowska B."/>
        </authorList>
    </citation>
    <scope>NUCLEOTIDE SEQUENCE [LARGE SCALE GENOMIC DNA]</scope>
    <source>
        <strain evidence="7 8">KKP 3000</strain>
    </source>
</reference>
<dbReference type="PANTHER" id="PTHR13847:SF289">
    <property type="entry name" value="GLYCINE OXIDASE"/>
    <property type="match status" value="1"/>
</dbReference>
<evidence type="ECO:0000256" key="2">
    <source>
        <dbReference type="ARBA" id="ARBA00022977"/>
    </source>
</evidence>
<gene>
    <name evidence="7" type="primary">thiO</name>
    <name evidence="7" type="ORF">KKP3000_004236</name>
</gene>
<protein>
    <recommendedName>
        <fullName evidence="5">glycine oxidase</fullName>
        <ecNumber evidence="5">1.4.3.19</ecNumber>
    </recommendedName>
</protein>
<dbReference type="Gene3D" id="3.30.9.10">
    <property type="entry name" value="D-Amino Acid Oxidase, subunit A, domain 2"/>
    <property type="match status" value="1"/>
</dbReference>
<evidence type="ECO:0000313" key="8">
    <source>
        <dbReference type="Proteomes" id="UP001579974"/>
    </source>
</evidence>
<evidence type="ECO:0000313" key="7">
    <source>
        <dbReference type="EMBL" id="MFB5190750.1"/>
    </source>
</evidence>
<dbReference type="Pfam" id="PF01266">
    <property type="entry name" value="DAO"/>
    <property type="match status" value="1"/>
</dbReference>
<comment type="caution">
    <text evidence="7">The sequence shown here is derived from an EMBL/GenBank/DDBJ whole genome shotgun (WGS) entry which is preliminary data.</text>
</comment>
<dbReference type="InterPro" id="IPR006076">
    <property type="entry name" value="FAD-dep_OxRdtase"/>
</dbReference>
<dbReference type="InterPro" id="IPR036188">
    <property type="entry name" value="FAD/NAD-bd_sf"/>
</dbReference>
<dbReference type="SUPFAM" id="SSF51905">
    <property type="entry name" value="FAD/NAD(P)-binding domain"/>
    <property type="match status" value="1"/>
</dbReference>
<comment type="pathway">
    <text evidence="1">Cofactor biosynthesis; thiamine diphosphate biosynthesis.</text>
</comment>
<evidence type="ECO:0000259" key="6">
    <source>
        <dbReference type="Pfam" id="PF01266"/>
    </source>
</evidence>
<organism evidence="7 8">
    <name type="scientific">Alicyclobacillus fastidiosus</name>
    <dbReference type="NCBI Taxonomy" id="392011"/>
    <lineage>
        <taxon>Bacteria</taxon>
        <taxon>Bacillati</taxon>
        <taxon>Bacillota</taxon>
        <taxon>Bacilli</taxon>
        <taxon>Bacillales</taxon>
        <taxon>Alicyclobacillaceae</taxon>
        <taxon>Alicyclobacillus</taxon>
    </lineage>
</organism>
<keyword evidence="3 7" id="KW-0560">Oxidoreductase</keyword>
<feature type="domain" description="FAD dependent oxidoreductase" evidence="6">
    <location>
        <begin position="6"/>
        <end position="350"/>
    </location>
</feature>
<dbReference type="RefSeq" id="WP_275474477.1">
    <property type="nucleotide sequence ID" value="NZ_CP162940.1"/>
</dbReference>
<comment type="catalytic activity">
    <reaction evidence="4">
        <text>glycine + O2 + H2O = glyoxylate + H2O2 + NH4(+)</text>
        <dbReference type="Rhea" id="RHEA:11532"/>
        <dbReference type="ChEBI" id="CHEBI:15377"/>
        <dbReference type="ChEBI" id="CHEBI:15379"/>
        <dbReference type="ChEBI" id="CHEBI:16240"/>
        <dbReference type="ChEBI" id="CHEBI:28938"/>
        <dbReference type="ChEBI" id="CHEBI:36655"/>
        <dbReference type="ChEBI" id="CHEBI:57305"/>
        <dbReference type="EC" id="1.4.3.19"/>
    </reaction>
</comment>
<evidence type="ECO:0000256" key="4">
    <source>
        <dbReference type="ARBA" id="ARBA00049872"/>
    </source>
</evidence>
<dbReference type="PANTHER" id="PTHR13847">
    <property type="entry name" value="SARCOSINE DEHYDROGENASE-RELATED"/>
    <property type="match status" value="1"/>
</dbReference>
<dbReference type="InterPro" id="IPR012727">
    <property type="entry name" value="Gly_oxidase_ThiO"/>
</dbReference>
<name>A0ABV5AEP4_9BACL</name>
<keyword evidence="2" id="KW-0784">Thiamine biosynthesis</keyword>
<dbReference type="EC" id="1.4.3.19" evidence="5"/>
<dbReference type="NCBIfam" id="TIGR02352">
    <property type="entry name" value="thiamin_ThiO"/>
    <property type="match status" value="1"/>
</dbReference>
<evidence type="ECO:0000256" key="3">
    <source>
        <dbReference type="ARBA" id="ARBA00023002"/>
    </source>
</evidence>
<dbReference type="Gene3D" id="3.50.50.60">
    <property type="entry name" value="FAD/NAD(P)-binding domain"/>
    <property type="match status" value="1"/>
</dbReference>
<dbReference type="SUPFAM" id="SSF54373">
    <property type="entry name" value="FAD-linked reductases, C-terminal domain"/>
    <property type="match status" value="1"/>
</dbReference>
<sequence>MDGVFDVIVVGGGAIGSTSAWRLAATGRQVLLLDRGRLGSEASSAAAGMLGAQLEVSEAGAFYRLCLESRSLYQNFVDELLEATGVDAQLTHNGILQLAYTEDEVRTLQARMRWQLDTGANATWLDATSVAEQESVVSPCLGALLLPDDSNVNAPLLMRALSIAAHRFCSVVEGAEVTAIRPQPGGGYSVLTPSGHYVAEAVVVTAGAWAEALLRPFAAPCSIRPVKGQLLAIRPRRGRGIRRTLFSDDVYLVPKRDGTIVVGATEERDAGYNRDVTIDALMTLLSNVQRMAPGLQDAVFERSWMGLRPGSPQGQPWIGEVDGAPGLHVAVGHFRNGILLSPVTGLMVAHSVCHEPWPTRWQPFHVACGKEPSEVSLG</sequence>